<feature type="region of interest" description="Disordered" evidence="6">
    <location>
        <begin position="1061"/>
        <end position="1089"/>
    </location>
</feature>
<feature type="compositionally biased region" description="Low complexity" evidence="6">
    <location>
        <begin position="10"/>
        <end position="32"/>
    </location>
</feature>
<proteinExistence type="predicted"/>
<accession>A0A0S4TL44</accession>
<dbReference type="InterPro" id="IPR001471">
    <property type="entry name" value="AP2/ERF_dom"/>
</dbReference>
<name>A0A0S4TL44_CRYHO</name>
<evidence type="ECO:0000259" key="7">
    <source>
        <dbReference type="Pfam" id="PF00847"/>
    </source>
</evidence>
<keyword evidence="4" id="KW-0804">Transcription</keyword>
<feature type="domain" description="AP2/ERF" evidence="7">
    <location>
        <begin position="589"/>
        <end position="634"/>
    </location>
</feature>
<dbReference type="VEuPathDB" id="CryptoDB:Chro.80100"/>
<dbReference type="Gene3D" id="1.20.5.2050">
    <property type="match status" value="1"/>
</dbReference>
<reference evidence="8" key="1">
    <citation type="submission" date="2015-08" db="EMBL/GenBank/DDBJ databases">
        <authorList>
            <person name="Babu N.S."/>
            <person name="Beckwith C.J."/>
            <person name="Beseler K.G."/>
            <person name="Brison A."/>
            <person name="Carone J.V."/>
            <person name="Caskin T.P."/>
            <person name="Diamond M."/>
            <person name="Durham M.E."/>
            <person name="Foxe J.M."/>
            <person name="Go M."/>
            <person name="Henderson B.A."/>
            <person name="Jones I.B."/>
            <person name="McGettigan J.A."/>
            <person name="Micheletti S.J."/>
            <person name="Nasrallah M.E."/>
            <person name="Ortiz D."/>
            <person name="Piller C.R."/>
            <person name="Privatt S.R."/>
            <person name="Schneider S.L."/>
            <person name="Sharp S."/>
            <person name="Smith T.C."/>
            <person name="Stanton J.D."/>
            <person name="Ullery H.E."/>
            <person name="Wilson R.J."/>
            <person name="Serrano M.G."/>
            <person name="Buck G."/>
            <person name="Lee V."/>
            <person name="Wang Y."/>
            <person name="Carvalho R."/>
            <person name="Voegtly L."/>
            <person name="Shi R."/>
            <person name="Duckworth R."/>
            <person name="Johnson A."/>
            <person name="Loviza R."/>
            <person name="Walstead R."/>
            <person name="Shah Z."/>
            <person name="Kiflezghi M."/>
            <person name="Wade K."/>
            <person name="Ball S.L."/>
            <person name="Bradley K.W."/>
            <person name="Asai D.J."/>
            <person name="Bowman C.A."/>
            <person name="Russell D.A."/>
            <person name="Pope W.H."/>
            <person name="Jacobs-Sera D."/>
            <person name="Hendrix R.W."/>
            <person name="Hatfull G.F."/>
        </authorList>
    </citation>
    <scope>NUCLEOTIDE SEQUENCE [LARGE SCALE GENOMIC DNA]</scope>
</reference>
<feature type="region of interest" description="Disordered" evidence="6">
    <location>
        <begin position="1"/>
        <end position="41"/>
    </location>
</feature>
<dbReference type="VEuPathDB" id="CryptoDB:CHUDEA8_810"/>
<comment type="subcellular location">
    <subcellularLocation>
        <location evidence="1">Nucleus</location>
    </subcellularLocation>
</comment>
<feature type="compositionally biased region" description="Low complexity" evidence="6">
    <location>
        <begin position="1148"/>
        <end position="1161"/>
    </location>
</feature>
<evidence type="ECO:0000256" key="5">
    <source>
        <dbReference type="ARBA" id="ARBA00023242"/>
    </source>
</evidence>
<evidence type="ECO:0000256" key="4">
    <source>
        <dbReference type="ARBA" id="ARBA00023163"/>
    </source>
</evidence>
<dbReference type="Pfam" id="PF00847">
    <property type="entry name" value="AP2"/>
    <property type="match status" value="1"/>
</dbReference>
<protein>
    <recommendedName>
        <fullName evidence="7">AP2/ERF domain-containing protein</fullName>
    </recommendedName>
</protein>
<feature type="region of interest" description="Disordered" evidence="6">
    <location>
        <begin position="699"/>
        <end position="718"/>
    </location>
</feature>
<keyword evidence="2" id="KW-0805">Transcription regulation</keyword>
<evidence type="ECO:0000313" key="8">
    <source>
        <dbReference type="EMBL" id="CUV07625.1"/>
    </source>
</evidence>
<feature type="region of interest" description="Disordered" evidence="6">
    <location>
        <begin position="1238"/>
        <end position="1325"/>
    </location>
</feature>
<feature type="compositionally biased region" description="Low complexity" evidence="6">
    <location>
        <begin position="1176"/>
        <end position="1185"/>
    </location>
</feature>
<evidence type="ECO:0000256" key="6">
    <source>
        <dbReference type="SAM" id="MobiDB-lite"/>
    </source>
</evidence>
<evidence type="ECO:0000256" key="1">
    <source>
        <dbReference type="ARBA" id="ARBA00004123"/>
    </source>
</evidence>
<dbReference type="GO" id="GO:0003700">
    <property type="term" value="F:DNA-binding transcription factor activity"/>
    <property type="evidence" value="ECO:0007669"/>
    <property type="project" value="InterPro"/>
</dbReference>
<sequence length="1341" mass="140989">MASSIQKGHLPISTSSSSSSSLTTTSSSIPTSNTGGTVNVGRGETEEFVHFLFREGFLVKGSRMESYDFHSITPSLSYLIQKNFENPTNGCHTIISTHSSLALKRQNHSTQSKNFNLIPKPDNKDENIDGKPQKISILPASKALNAEAPKQFKDWRAHDIGIGFLLYGESACFALARMIELTYGRVANNGVVTCCVLSPNSNCSEDGSQNFSEGNLTKSSLNTDTELKDGETCINRRITKYGIVAGSPIGIPGNMFILNPYLEVGEIKTIIEVEIMNASSIKQVFACRPDLVELGMTNFELSTKTPCFLLAVKCSIDLTLPIYVYKRNLESNYCSLRVAKEGSIVVGKDFQTSIETLMSLYTWLKSHLLNPKSPFFDLDYGKFYYTRALELLSNIEFIVRVSGGTEKTISTLGGNINLNDVGLGICGGGSGISRHLGISKLGTPNSRCSISTVASTNTPVSIGEVQGDLITTNNNLCLGGGLLPVGGTGGGTPVQGGITGNPGPQEPSMTEKVFNSSSNNDNNPPSVSGRGKRSNVKFTNTITPGQNSSSTISTLVPGTIVRFRSQIPVDAKLIQGVPETDYFTHVQQVYYHFQKGEWRAVYGPSKNRQQKSFSVNKYGFYEAKRLAEEWRLRYLYSNPNGPNGQQNGAFGKCMRCGNGAAGNSGSCGRSACVKSSVECVCKYNSNGIYEDNRVSGGGARCRTGRKRRSSRVDMEREASGAATAGGLVVTSMSGCIPTKVLNKGNGVCNLKDANNYTSKVGEVLNEISTIATGNCHSTSGTGGGKGGGVSETMITIESRSPRVVSQNGEGEGRAGLVENSVYSTMDGMIAFGNAEFSASVTDQKPCPGKIPIISSQSPKNKSILHPSISGVGFVGPEPGFKDHPIQQKILDISASSTASTTPSSTPGGLAGTCISLGGLGYDQVQKSFESDELLNNSSYGGVGVSVATTACGGVRTTGNSKLASSPSIGQIISSAGSTATSSSTSMMIPEISSPSISTPVSIGVGSCSTIISPEKQSLIGVGTVVSGMMHSIPETPYSAAPGSSREGITYSVKSGLVALGKSGKTQSSSSSSSSSASSSSQGNGISSKGSIMFTQSTQGISMGFPASGNTYSGQFSNAIGISESSYGCISPVIEENCWSSSTNNEAMTSSSMNTNSNLVSSVGKSNSNTNIGGTISTPPTSTSNNNVVIGTRSVNNGSTVNNNAVQILKTNENVISTNTSQSNESLSIGGGCLTTGTSGESSNTSCLSTSGTENISTSVVGSRRPIEECSSNHNEDNSNRNKSRNNSENNERSVNGGGISVNNENSDRRNVSSDVNRNNGNPWFKRNAWDEDLIIDSFFVG</sequence>
<gene>
    <name evidence="8" type="ORF">CHUDEA8_810</name>
</gene>
<keyword evidence="5" id="KW-0539">Nucleus</keyword>
<feature type="compositionally biased region" description="Low complexity" evidence="6">
    <location>
        <begin position="515"/>
        <end position="528"/>
    </location>
</feature>
<feature type="region of interest" description="Disordered" evidence="6">
    <location>
        <begin position="1148"/>
        <end position="1185"/>
    </location>
</feature>
<dbReference type="Proteomes" id="UP000199752">
    <property type="component" value="Chromosome 8"/>
</dbReference>
<feature type="compositionally biased region" description="Low complexity" evidence="6">
    <location>
        <begin position="1284"/>
        <end position="1294"/>
    </location>
</feature>
<dbReference type="GO" id="GO:0003677">
    <property type="term" value="F:DNA binding"/>
    <property type="evidence" value="ECO:0007669"/>
    <property type="project" value="UniProtKB-KW"/>
</dbReference>
<dbReference type="GO" id="GO:0005634">
    <property type="term" value="C:nucleus"/>
    <property type="evidence" value="ECO:0007669"/>
    <property type="project" value="UniProtKB-SubCell"/>
</dbReference>
<feature type="compositionally biased region" description="Polar residues" evidence="6">
    <location>
        <begin position="1246"/>
        <end position="1260"/>
    </location>
</feature>
<dbReference type="EMBL" id="LN877954">
    <property type="protein sequence ID" value="CUV07625.1"/>
    <property type="molecule type" value="Genomic_DNA"/>
</dbReference>
<evidence type="ECO:0000256" key="2">
    <source>
        <dbReference type="ARBA" id="ARBA00023015"/>
    </source>
</evidence>
<feature type="region of interest" description="Disordered" evidence="6">
    <location>
        <begin position="488"/>
        <end position="536"/>
    </location>
</feature>
<dbReference type="VEuPathDB" id="CryptoDB:GY17_00002824"/>
<organism evidence="8">
    <name type="scientific">Cryptosporidium hominis</name>
    <dbReference type="NCBI Taxonomy" id="237895"/>
    <lineage>
        <taxon>Eukaryota</taxon>
        <taxon>Sar</taxon>
        <taxon>Alveolata</taxon>
        <taxon>Apicomplexa</taxon>
        <taxon>Conoidasida</taxon>
        <taxon>Coccidia</taxon>
        <taxon>Eucoccidiorida</taxon>
        <taxon>Eimeriorina</taxon>
        <taxon>Cryptosporidiidae</taxon>
        <taxon>Cryptosporidium</taxon>
    </lineage>
</organism>
<evidence type="ECO:0000256" key="3">
    <source>
        <dbReference type="ARBA" id="ARBA00023125"/>
    </source>
</evidence>
<dbReference type="OrthoDB" id="366289at2759"/>
<dbReference type="VEuPathDB" id="CryptoDB:ChTU502y2012_409g0160"/>
<feature type="compositionally biased region" description="Gly residues" evidence="6">
    <location>
        <begin position="488"/>
        <end position="500"/>
    </location>
</feature>
<keyword evidence="3" id="KW-0238">DNA-binding</keyword>
<feature type="compositionally biased region" description="Polar residues" evidence="6">
    <location>
        <begin position="1162"/>
        <end position="1175"/>
    </location>
</feature>